<gene>
    <name evidence="1" type="ORF">C8F04DRAFT_279240</name>
</gene>
<name>A0AAD6T8L3_9AGAR</name>
<evidence type="ECO:0000313" key="1">
    <source>
        <dbReference type="EMBL" id="KAJ7039783.1"/>
    </source>
</evidence>
<proteinExistence type="predicted"/>
<reference evidence="1" key="1">
    <citation type="submission" date="2023-03" db="EMBL/GenBank/DDBJ databases">
        <title>Massive genome expansion in bonnet fungi (Mycena s.s.) driven by repeated elements and novel gene families across ecological guilds.</title>
        <authorList>
            <consortium name="Lawrence Berkeley National Laboratory"/>
            <person name="Harder C.B."/>
            <person name="Miyauchi S."/>
            <person name="Viragh M."/>
            <person name="Kuo A."/>
            <person name="Thoen E."/>
            <person name="Andreopoulos B."/>
            <person name="Lu D."/>
            <person name="Skrede I."/>
            <person name="Drula E."/>
            <person name="Henrissat B."/>
            <person name="Morin E."/>
            <person name="Kohler A."/>
            <person name="Barry K."/>
            <person name="LaButti K."/>
            <person name="Morin E."/>
            <person name="Salamov A."/>
            <person name="Lipzen A."/>
            <person name="Mereny Z."/>
            <person name="Hegedus B."/>
            <person name="Baldrian P."/>
            <person name="Stursova M."/>
            <person name="Weitz H."/>
            <person name="Taylor A."/>
            <person name="Grigoriev I.V."/>
            <person name="Nagy L.G."/>
            <person name="Martin F."/>
            <person name="Kauserud H."/>
        </authorList>
    </citation>
    <scope>NUCLEOTIDE SEQUENCE</scope>
    <source>
        <strain evidence="1">CBHHK200</strain>
    </source>
</reference>
<keyword evidence="2" id="KW-1185">Reference proteome</keyword>
<sequence>MIAFQPSPLIFVLGFAFQISQWNRICPLLPVVKVVSSRVQLRSTRRSTSIEVAYQRWQKNYPLAREFKLVNLSAPVSAGVS</sequence>
<accession>A0AAD6T8L3</accession>
<comment type="caution">
    <text evidence="1">The sequence shown here is derived from an EMBL/GenBank/DDBJ whole genome shotgun (WGS) entry which is preliminary data.</text>
</comment>
<dbReference type="EMBL" id="JARJCM010000025">
    <property type="protein sequence ID" value="KAJ7039783.1"/>
    <property type="molecule type" value="Genomic_DNA"/>
</dbReference>
<protein>
    <submittedName>
        <fullName evidence="1">Uncharacterized protein</fullName>
    </submittedName>
</protein>
<dbReference type="AlphaFoldDB" id="A0AAD6T8L3"/>
<organism evidence="1 2">
    <name type="scientific">Mycena alexandri</name>
    <dbReference type="NCBI Taxonomy" id="1745969"/>
    <lineage>
        <taxon>Eukaryota</taxon>
        <taxon>Fungi</taxon>
        <taxon>Dikarya</taxon>
        <taxon>Basidiomycota</taxon>
        <taxon>Agaricomycotina</taxon>
        <taxon>Agaricomycetes</taxon>
        <taxon>Agaricomycetidae</taxon>
        <taxon>Agaricales</taxon>
        <taxon>Marasmiineae</taxon>
        <taxon>Mycenaceae</taxon>
        <taxon>Mycena</taxon>
    </lineage>
</organism>
<evidence type="ECO:0000313" key="2">
    <source>
        <dbReference type="Proteomes" id="UP001218188"/>
    </source>
</evidence>
<dbReference type="Proteomes" id="UP001218188">
    <property type="component" value="Unassembled WGS sequence"/>
</dbReference>